<reference evidence="1" key="1">
    <citation type="submission" date="2020-05" db="EMBL/GenBank/DDBJ databases">
        <authorList>
            <person name="Chiriac C."/>
            <person name="Salcher M."/>
            <person name="Ghai R."/>
            <person name="Kavagutti S V."/>
        </authorList>
    </citation>
    <scope>NUCLEOTIDE SEQUENCE</scope>
</reference>
<proteinExistence type="predicted"/>
<gene>
    <name evidence="1" type="ORF">UFOPK3927_01658</name>
    <name evidence="2" type="ORF">UFOPK4371_01648</name>
</gene>
<name>A0A6J7P546_9ZZZZ</name>
<evidence type="ECO:0000313" key="2">
    <source>
        <dbReference type="EMBL" id="CAB5078497.1"/>
    </source>
</evidence>
<dbReference type="EMBL" id="CAFBOK010000243">
    <property type="protein sequence ID" value="CAB4997144.1"/>
    <property type="molecule type" value="Genomic_DNA"/>
</dbReference>
<evidence type="ECO:0000313" key="1">
    <source>
        <dbReference type="EMBL" id="CAB4997144.1"/>
    </source>
</evidence>
<protein>
    <submittedName>
        <fullName evidence="1">Unannotated protein</fullName>
    </submittedName>
</protein>
<dbReference type="EMBL" id="CAFBRD010000120">
    <property type="protein sequence ID" value="CAB5078497.1"/>
    <property type="molecule type" value="Genomic_DNA"/>
</dbReference>
<dbReference type="AlphaFoldDB" id="A0A6J7P546"/>
<accession>A0A6J7P546</accession>
<organism evidence="1">
    <name type="scientific">freshwater metagenome</name>
    <dbReference type="NCBI Taxonomy" id="449393"/>
    <lineage>
        <taxon>unclassified sequences</taxon>
        <taxon>metagenomes</taxon>
        <taxon>ecological metagenomes</taxon>
    </lineage>
</organism>
<sequence length="79" mass="8733">MNPTSPSFTIDCDTCVMQHTDACGDCVVSFICSREPGDAIVVDLNEYRALEMLAESGLVPELRHRERSGDSGKRHHHMG</sequence>